<sequence>MNSELIKIFAKNRAEEFPIDVWGEYVLPPNYQSINLFNFDKAVMVEGGRGSGKTMFLRYHCHDTRFSNKRENVAVREVRKIGLYLRPDTHFCSSITEEIYGASWKKIFSKYILINVLREFSSVVNNISQCNFEKSNFPSKSIINLELPRKFNDRMRTNLTYISELGTLSDELLAELNDWVSDPDYFEKPVFPDTRSILKSIIESFRDFSEHTKSTAFTLYIDEYENLTTEQQELINDWIKHGADDLIISSAYKKHANVSRSTSGKESLVLRNDYRKIDLEDFSTNEFKVFAAEILILKLQGCVEESFINEYRKLLCDESLINHRLDNNYSENLLAFANNFLPSISYEDVAKGVFQDKTLEKRLRDFLVKPALHSTKLTPELFIDSRFPVESILNGILLNRPSQSEKYILEKFDELKKSGDNTFYKSYTDVLVGALLWIYISAGRRTIPIYSGFDRICLMARSNMRHFLEFCHQCLVEYKRFSELSETVIPSIPVSIQALAARKNSELEVAKVVELGRWGNNLRFIVNRLGLFFQLLQKRKSQSEPEIVHFGIEVTSVEMLPENIKLLLSELKIWSVLIEYQGDTKRKSHLDFTSYEYMLHPMFSPNFSISFRKIRKHTFSVKDIEIIFCGSEDDFITFCKPYLNKSTSESDFSSAREMQGTLFDEI</sequence>
<dbReference type="Pfam" id="PF24389">
    <property type="entry name" value="ORC-CDC6-like"/>
    <property type="match status" value="1"/>
</dbReference>
<dbReference type="RefSeq" id="WP_092790105.1">
    <property type="nucleotide sequence ID" value="NZ_FNXF01000002.1"/>
</dbReference>
<protein>
    <submittedName>
        <fullName evidence="1">Uncharacterized protein</fullName>
    </submittedName>
</protein>
<dbReference type="InterPro" id="IPR056955">
    <property type="entry name" value="ORC-CDC6-like"/>
</dbReference>
<reference evidence="2" key="1">
    <citation type="submission" date="2016-10" db="EMBL/GenBank/DDBJ databases">
        <authorList>
            <person name="Varghese N."/>
            <person name="Submissions S."/>
        </authorList>
    </citation>
    <scope>NUCLEOTIDE SEQUENCE [LARGE SCALE GENOMIC DNA]</scope>
    <source>
        <strain evidence="2">DSM 17616</strain>
    </source>
</reference>
<dbReference type="OrthoDB" id="271711at2"/>
<gene>
    <name evidence="1" type="ORF">SAMN05660691_00614</name>
</gene>
<evidence type="ECO:0000313" key="2">
    <source>
        <dbReference type="Proteomes" id="UP000199371"/>
    </source>
</evidence>
<dbReference type="EMBL" id="FNXF01000002">
    <property type="protein sequence ID" value="SEH64737.1"/>
    <property type="molecule type" value="Genomic_DNA"/>
</dbReference>
<proteinExistence type="predicted"/>
<dbReference type="AlphaFoldDB" id="A0A1H6JZ99"/>
<keyword evidence="2" id="KW-1185">Reference proteome</keyword>
<dbReference type="STRING" id="173990.SAMN05660691_00614"/>
<accession>A0A1H6JZ99</accession>
<evidence type="ECO:0000313" key="1">
    <source>
        <dbReference type="EMBL" id="SEH64737.1"/>
    </source>
</evidence>
<organism evidence="1 2">
    <name type="scientific">Rheinheimera pacifica</name>
    <dbReference type="NCBI Taxonomy" id="173990"/>
    <lineage>
        <taxon>Bacteria</taxon>
        <taxon>Pseudomonadati</taxon>
        <taxon>Pseudomonadota</taxon>
        <taxon>Gammaproteobacteria</taxon>
        <taxon>Chromatiales</taxon>
        <taxon>Chromatiaceae</taxon>
        <taxon>Rheinheimera</taxon>
    </lineage>
</organism>
<dbReference type="Proteomes" id="UP000199371">
    <property type="component" value="Unassembled WGS sequence"/>
</dbReference>
<name>A0A1H6JZ99_9GAMM</name>